<dbReference type="PANTHER" id="PTHR10890">
    <property type="entry name" value="CYSTEINYL-TRNA SYNTHETASE"/>
    <property type="match status" value="1"/>
</dbReference>
<keyword evidence="17" id="KW-1185">Reference proteome</keyword>
<evidence type="ECO:0000256" key="8">
    <source>
        <dbReference type="ARBA" id="ARBA00043868"/>
    </source>
</evidence>
<evidence type="ECO:0000313" key="16">
    <source>
        <dbReference type="EMBL" id="KAG2456840.1"/>
    </source>
</evidence>
<dbReference type="SUPFAM" id="SSF52374">
    <property type="entry name" value="Nucleotidylyl transferase"/>
    <property type="match status" value="1"/>
</dbReference>
<evidence type="ECO:0000259" key="15">
    <source>
        <dbReference type="Pfam" id="PF01406"/>
    </source>
</evidence>
<comment type="catalytic activity">
    <reaction evidence="14">
        <text>tRNA(Cys) + L-cysteine + ATP = L-cysteinyl-tRNA(Cys) + AMP + diphosphate</text>
        <dbReference type="Rhea" id="RHEA:17773"/>
        <dbReference type="Rhea" id="RHEA-COMP:9661"/>
        <dbReference type="Rhea" id="RHEA-COMP:9679"/>
        <dbReference type="ChEBI" id="CHEBI:30616"/>
        <dbReference type="ChEBI" id="CHEBI:33019"/>
        <dbReference type="ChEBI" id="CHEBI:35235"/>
        <dbReference type="ChEBI" id="CHEBI:78442"/>
        <dbReference type="ChEBI" id="CHEBI:78517"/>
        <dbReference type="ChEBI" id="CHEBI:456215"/>
        <dbReference type="EC" id="6.1.1.16"/>
    </reaction>
    <physiologicalReaction direction="right-to-left" evidence="14">
        <dbReference type="Rhea" id="RHEA:17775"/>
    </physiologicalReaction>
</comment>
<dbReference type="SUPFAM" id="SSF47323">
    <property type="entry name" value="Anticodon-binding domain of a subclass of class I aminoacyl-tRNA synthetases"/>
    <property type="match status" value="1"/>
</dbReference>
<comment type="function">
    <text evidence="8">Mitochondrial cysteine-specific aminoacyl-tRNA synthetase that catalyzes the ATP-dependent ligation of cysteine to tRNA(Cys).</text>
</comment>
<evidence type="ECO:0000256" key="10">
    <source>
        <dbReference type="ARBA" id="ARBA00047499"/>
    </source>
</evidence>
<evidence type="ECO:0000256" key="9">
    <source>
        <dbReference type="ARBA" id="ARBA00045476"/>
    </source>
</evidence>
<name>A0A8X7WVZ3_POLSE</name>
<evidence type="ECO:0000256" key="13">
    <source>
        <dbReference type="ARBA" id="ARBA00048609"/>
    </source>
</evidence>
<evidence type="ECO:0000313" key="17">
    <source>
        <dbReference type="Proteomes" id="UP000886611"/>
    </source>
</evidence>
<evidence type="ECO:0000256" key="12">
    <source>
        <dbReference type="ARBA" id="ARBA00047731"/>
    </source>
</evidence>
<keyword evidence="5" id="KW-0547">Nucleotide-binding</keyword>
<organism evidence="16 17">
    <name type="scientific">Polypterus senegalus</name>
    <name type="common">Senegal bichir</name>
    <dbReference type="NCBI Taxonomy" id="55291"/>
    <lineage>
        <taxon>Eukaryota</taxon>
        <taxon>Metazoa</taxon>
        <taxon>Chordata</taxon>
        <taxon>Craniata</taxon>
        <taxon>Vertebrata</taxon>
        <taxon>Euteleostomi</taxon>
        <taxon>Actinopterygii</taxon>
        <taxon>Polypteriformes</taxon>
        <taxon>Polypteridae</taxon>
        <taxon>Polypterus</taxon>
    </lineage>
</organism>
<evidence type="ECO:0000256" key="3">
    <source>
        <dbReference type="ARBA" id="ARBA00022598"/>
    </source>
</evidence>
<comment type="catalytic activity">
    <reaction evidence="12">
        <text>S-sulfanyl-L-cysteine + L-cysteine = S-disulfanyl-L-cysteine + L-alanine</text>
        <dbReference type="Rhea" id="RHEA:78627"/>
        <dbReference type="ChEBI" id="CHEBI:35235"/>
        <dbReference type="ChEBI" id="CHEBI:57972"/>
        <dbReference type="ChEBI" id="CHEBI:58591"/>
        <dbReference type="ChEBI" id="CHEBI:229465"/>
    </reaction>
    <physiologicalReaction direction="left-to-right" evidence="12">
        <dbReference type="Rhea" id="RHEA:78628"/>
    </physiologicalReaction>
</comment>
<comment type="caution">
    <text evidence="16">The sequence shown here is derived from an EMBL/GenBank/DDBJ whole genome shotgun (WGS) entry which is preliminary data.</text>
</comment>
<evidence type="ECO:0000256" key="14">
    <source>
        <dbReference type="ARBA" id="ARBA00049046"/>
    </source>
</evidence>
<keyword evidence="7" id="KW-0067">ATP-binding</keyword>
<sequence>MSGVGRLLLCLEQWSRNPVLHTTGRIRGRGLGRLVACSVRANTTGRRTEYQWRKPAGFDTGLLVYNSLSKRKEPLILAREGTATWYSCGPTVYDHAHLGHACSYVRFDILQRILKNIFGINIIHAMVITDIDDKIIKRASEDFLQTFSANEFRMFCLLTKYRSAVDYSEASMNGAKSLLSSISSFFNDANAYIKGQLLCQDVDESFLWERLSQAKVNVQLALADDFDTPRAIDAIMGLIHHGNRQLQAVTKLTSGESINGNLHSVVEQLVNFRRNVRNYALATDVCETTSREDRSQLKEQRRRLLQEREPLLKACDVLRQDMASLGIVVKVGYEIFTLYLSECLITRRNGEHLQILGVHVLRICLHTSIASG</sequence>
<dbReference type="Pfam" id="PF01406">
    <property type="entry name" value="tRNA-synt_1e"/>
    <property type="match status" value="1"/>
</dbReference>
<dbReference type="Proteomes" id="UP000886611">
    <property type="component" value="Unassembled WGS sequence"/>
</dbReference>
<keyword evidence="4" id="KW-0479">Metal-binding</keyword>
<dbReference type="GO" id="GO:0004817">
    <property type="term" value="F:cysteine-tRNA ligase activity"/>
    <property type="evidence" value="ECO:0007669"/>
    <property type="project" value="UniProtKB-EC"/>
</dbReference>
<comment type="catalytic activity">
    <reaction evidence="10">
        <text>S-disulfanyl-L-cysteine + tRNA(Cys) + ATP = (S)-disulfanyl-L-cysteinyl-tRNA(Cys) + AMP + diphosphate</text>
        <dbReference type="Rhea" id="RHEA:78651"/>
        <dbReference type="Rhea" id="RHEA-COMP:9661"/>
        <dbReference type="Rhea" id="RHEA-COMP:19120"/>
        <dbReference type="ChEBI" id="CHEBI:30616"/>
        <dbReference type="ChEBI" id="CHEBI:33019"/>
        <dbReference type="ChEBI" id="CHEBI:78442"/>
        <dbReference type="ChEBI" id="CHEBI:229465"/>
        <dbReference type="ChEBI" id="CHEBI:229521"/>
        <dbReference type="ChEBI" id="CHEBI:456215"/>
    </reaction>
    <physiologicalReaction direction="left-to-right" evidence="10">
        <dbReference type="Rhea" id="RHEA:78652"/>
    </physiologicalReaction>
</comment>
<dbReference type="InterPro" id="IPR032678">
    <property type="entry name" value="tRNA-synt_1_cat_dom"/>
</dbReference>
<dbReference type="GO" id="GO:0006423">
    <property type="term" value="P:cysteinyl-tRNA aminoacylation"/>
    <property type="evidence" value="ECO:0007669"/>
    <property type="project" value="TreeGrafter"/>
</dbReference>
<dbReference type="AlphaFoldDB" id="A0A8X7WVZ3"/>
<keyword evidence="6" id="KW-0862">Zinc</keyword>
<evidence type="ECO:0000256" key="7">
    <source>
        <dbReference type="ARBA" id="ARBA00022840"/>
    </source>
</evidence>
<dbReference type="Gene3D" id="1.20.120.1910">
    <property type="entry name" value="Cysteine-tRNA ligase, C-terminal anti-codon recognition domain"/>
    <property type="match status" value="1"/>
</dbReference>
<feature type="domain" description="tRNA synthetases class I catalytic" evidence="15">
    <location>
        <begin position="79"/>
        <end position="141"/>
    </location>
</feature>
<dbReference type="GO" id="GO:0005524">
    <property type="term" value="F:ATP binding"/>
    <property type="evidence" value="ECO:0007669"/>
    <property type="project" value="UniProtKB-KW"/>
</dbReference>
<comment type="catalytic activity">
    <reaction evidence="11">
        <text>2 L-cysteine = S-sulfanyl-L-cysteine + L-alanine</text>
        <dbReference type="Rhea" id="RHEA:78543"/>
        <dbReference type="ChEBI" id="CHEBI:35235"/>
        <dbReference type="ChEBI" id="CHEBI:57972"/>
        <dbReference type="ChEBI" id="CHEBI:58591"/>
    </reaction>
    <physiologicalReaction direction="left-to-right" evidence="11">
        <dbReference type="Rhea" id="RHEA:78544"/>
    </physiologicalReaction>
</comment>
<comment type="similarity">
    <text evidence="2">Belongs to the class-I aminoacyl-tRNA synthetase family.</text>
</comment>
<feature type="non-terminal residue" evidence="16">
    <location>
        <position position="1"/>
    </location>
</feature>
<dbReference type="EMBL" id="JAATIS010008602">
    <property type="protein sequence ID" value="KAG2456840.1"/>
    <property type="molecule type" value="Genomic_DNA"/>
</dbReference>
<protein>
    <submittedName>
        <fullName evidence="16">SYCM protein</fullName>
    </submittedName>
</protein>
<evidence type="ECO:0000256" key="4">
    <source>
        <dbReference type="ARBA" id="ARBA00022723"/>
    </source>
</evidence>
<keyword evidence="3" id="KW-0436">Ligase</keyword>
<dbReference type="InterPro" id="IPR024909">
    <property type="entry name" value="Cys-tRNA/MSH_ligase"/>
</dbReference>
<comment type="cofactor">
    <cofactor evidence="1">
        <name>Zn(2+)</name>
        <dbReference type="ChEBI" id="CHEBI:29105"/>
    </cofactor>
</comment>
<dbReference type="GO" id="GO:0005737">
    <property type="term" value="C:cytoplasm"/>
    <property type="evidence" value="ECO:0007669"/>
    <property type="project" value="TreeGrafter"/>
</dbReference>
<evidence type="ECO:0000256" key="1">
    <source>
        <dbReference type="ARBA" id="ARBA00001947"/>
    </source>
</evidence>
<evidence type="ECO:0000256" key="5">
    <source>
        <dbReference type="ARBA" id="ARBA00022741"/>
    </source>
</evidence>
<comment type="function">
    <text evidence="9">In addition to its role as an aminoacyl-tRNA synthetase, has also cysteine persulfide synthase activity. Produces reactive persulfide species such as cysteine persulfide (CysSSH) from substrate cysteine and mediate direct incorporation of CysSSH into proteins during translations, resulting in protein persulfides and polysulfides. CysSSHs behave as potent antioxidants and cellular protectants.</text>
</comment>
<feature type="non-terminal residue" evidence="16">
    <location>
        <position position="372"/>
    </location>
</feature>
<dbReference type="PANTHER" id="PTHR10890:SF27">
    <property type="entry name" value="CYSTEINE--TRNA LIGASE, MITOCHONDRIAL-RELATED"/>
    <property type="match status" value="1"/>
</dbReference>
<comment type="catalytic activity">
    <reaction evidence="13">
        <text>S-sulfanyl-L-cysteine + tRNA(Cys) + ATP = (S)-sulfanyl-L-cysteinyl-tRNA(Cys) + AMP + diphosphate</text>
        <dbReference type="Rhea" id="RHEA:78647"/>
        <dbReference type="Rhea" id="RHEA-COMP:9661"/>
        <dbReference type="Rhea" id="RHEA-COMP:19119"/>
        <dbReference type="ChEBI" id="CHEBI:30616"/>
        <dbReference type="ChEBI" id="CHEBI:33019"/>
        <dbReference type="ChEBI" id="CHEBI:58591"/>
        <dbReference type="ChEBI" id="CHEBI:78442"/>
        <dbReference type="ChEBI" id="CHEBI:229520"/>
        <dbReference type="ChEBI" id="CHEBI:456215"/>
    </reaction>
    <physiologicalReaction direction="left-to-right" evidence="13">
        <dbReference type="Rhea" id="RHEA:78648"/>
    </physiologicalReaction>
</comment>
<gene>
    <name evidence="16" type="primary">Cars2</name>
    <name evidence="16" type="ORF">GTO96_0013922</name>
</gene>
<dbReference type="InterPro" id="IPR009080">
    <property type="entry name" value="tRNAsynth_Ia_anticodon-bd"/>
</dbReference>
<evidence type="ECO:0000256" key="11">
    <source>
        <dbReference type="ARBA" id="ARBA00047548"/>
    </source>
</evidence>
<dbReference type="InterPro" id="IPR014729">
    <property type="entry name" value="Rossmann-like_a/b/a_fold"/>
</dbReference>
<evidence type="ECO:0000256" key="2">
    <source>
        <dbReference type="ARBA" id="ARBA00005594"/>
    </source>
</evidence>
<reference evidence="16 17" key="1">
    <citation type="journal article" date="2021" name="Cell">
        <title>Tracing the genetic footprints of vertebrate landing in non-teleost ray-finned fishes.</title>
        <authorList>
            <person name="Bi X."/>
            <person name="Wang K."/>
            <person name="Yang L."/>
            <person name="Pan H."/>
            <person name="Jiang H."/>
            <person name="Wei Q."/>
            <person name="Fang M."/>
            <person name="Yu H."/>
            <person name="Zhu C."/>
            <person name="Cai Y."/>
            <person name="He Y."/>
            <person name="Gan X."/>
            <person name="Zeng H."/>
            <person name="Yu D."/>
            <person name="Zhu Y."/>
            <person name="Jiang H."/>
            <person name="Qiu Q."/>
            <person name="Yang H."/>
            <person name="Zhang Y.E."/>
            <person name="Wang W."/>
            <person name="Zhu M."/>
            <person name="He S."/>
            <person name="Zhang G."/>
        </authorList>
    </citation>
    <scope>NUCLEOTIDE SEQUENCE [LARGE SCALE GENOMIC DNA]</scope>
    <source>
        <strain evidence="16">Bchr_013</strain>
    </source>
</reference>
<evidence type="ECO:0000256" key="6">
    <source>
        <dbReference type="ARBA" id="ARBA00022833"/>
    </source>
</evidence>
<dbReference type="GO" id="GO:0046872">
    <property type="term" value="F:metal ion binding"/>
    <property type="evidence" value="ECO:0007669"/>
    <property type="project" value="UniProtKB-KW"/>
</dbReference>
<accession>A0A8X7WVZ3</accession>
<dbReference type="Gene3D" id="3.40.50.620">
    <property type="entry name" value="HUPs"/>
    <property type="match status" value="1"/>
</dbReference>
<proteinExistence type="inferred from homology"/>